<keyword evidence="4" id="KW-0808">Transferase</keyword>
<dbReference type="SFLD" id="SFLDG00358">
    <property type="entry name" value="Main_(cytGST)"/>
    <property type="match status" value="1"/>
</dbReference>
<dbReference type="InterPro" id="IPR004046">
    <property type="entry name" value="GST_C"/>
</dbReference>
<dbReference type="STRING" id="796925.A0A137NV49"/>
<dbReference type="Pfam" id="PF00043">
    <property type="entry name" value="GST_C"/>
    <property type="match status" value="1"/>
</dbReference>
<protein>
    <submittedName>
        <fullName evidence="4">Glutathione S-transferase</fullName>
    </submittedName>
</protein>
<dbReference type="GO" id="GO:0005634">
    <property type="term" value="C:nucleus"/>
    <property type="evidence" value="ECO:0007669"/>
    <property type="project" value="TreeGrafter"/>
</dbReference>
<dbReference type="InterPro" id="IPR036282">
    <property type="entry name" value="Glutathione-S-Trfase_C_sf"/>
</dbReference>
<evidence type="ECO:0000259" key="2">
    <source>
        <dbReference type="PROSITE" id="PS50404"/>
    </source>
</evidence>
<dbReference type="InterPro" id="IPR004045">
    <property type="entry name" value="Glutathione_S-Trfase_N"/>
</dbReference>
<dbReference type="InterPro" id="IPR010987">
    <property type="entry name" value="Glutathione-S-Trfase_C-like"/>
</dbReference>
<dbReference type="PANTHER" id="PTHR43986">
    <property type="entry name" value="ELONGATION FACTOR 1-GAMMA"/>
    <property type="match status" value="1"/>
</dbReference>
<proteinExistence type="inferred from homology"/>
<dbReference type="PROSITE" id="PS50405">
    <property type="entry name" value="GST_CTER"/>
    <property type="match status" value="1"/>
</dbReference>
<comment type="similarity">
    <text evidence="1">Belongs to the GST superfamily.</text>
</comment>
<dbReference type="PANTHER" id="PTHR43986:SF1">
    <property type="entry name" value="ELONGATION FACTOR 1-GAMMA"/>
    <property type="match status" value="1"/>
</dbReference>
<evidence type="ECO:0000313" key="5">
    <source>
        <dbReference type="Proteomes" id="UP000070444"/>
    </source>
</evidence>
<dbReference type="GO" id="GO:0006414">
    <property type="term" value="P:translational elongation"/>
    <property type="evidence" value="ECO:0007669"/>
    <property type="project" value="TreeGrafter"/>
</dbReference>
<feature type="domain" description="GST C-terminal" evidence="3">
    <location>
        <begin position="88"/>
        <end position="214"/>
    </location>
</feature>
<dbReference type="Proteomes" id="UP000070444">
    <property type="component" value="Unassembled WGS sequence"/>
</dbReference>
<dbReference type="Gene3D" id="3.40.30.10">
    <property type="entry name" value="Glutaredoxin"/>
    <property type="match status" value="1"/>
</dbReference>
<keyword evidence="5" id="KW-1185">Reference proteome</keyword>
<dbReference type="SUPFAM" id="SSF52833">
    <property type="entry name" value="Thioredoxin-like"/>
    <property type="match status" value="1"/>
</dbReference>
<evidence type="ECO:0000259" key="3">
    <source>
        <dbReference type="PROSITE" id="PS50405"/>
    </source>
</evidence>
<gene>
    <name evidence="4" type="ORF">CONCODRAFT_20220</name>
</gene>
<organism evidence="4 5">
    <name type="scientific">Conidiobolus coronatus (strain ATCC 28846 / CBS 209.66 / NRRL 28638)</name>
    <name type="common">Delacroixia coronata</name>
    <dbReference type="NCBI Taxonomy" id="796925"/>
    <lineage>
        <taxon>Eukaryota</taxon>
        <taxon>Fungi</taxon>
        <taxon>Fungi incertae sedis</taxon>
        <taxon>Zoopagomycota</taxon>
        <taxon>Entomophthoromycotina</taxon>
        <taxon>Entomophthoromycetes</taxon>
        <taxon>Entomophthorales</taxon>
        <taxon>Ancylistaceae</taxon>
        <taxon>Conidiobolus</taxon>
    </lineage>
</organism>
<evidence type="ECO:0000256" key="1">
    <source>
        <dbReference type="RuleBase" id="RU003494"/>
    </source>
</evidence>
<sequence>MVFGKLHAPLVHPRSLKAKLAAEYTGVELELTPDFAFGTTNKSSEYLEKFPLGKAPSFEQDDFHLTESSAIAFYIANSKDDSTLLGDNKKELAKIWQYILYTETAVAQPIVNIIRPIIFNLPVDAADKQKNLEQIHAFLAQIEAHLSKSGQKYLVGERVSLADINLFANLLIPFARFLPLEEWSKYGLVKSWFDNLLSQPEFKKVLPQFSYFTQ</sequence>
<dbReference type="SUPFAM" id="SSF47616">
    <property type="entry name" value="GST C-terminal domain-like"/>
    <property type="match status" value="1"/>
</dbReference>
<dbReference type="PROSITE" id="PS50404">
    <property type="entry name" value="GST_NTER"/>
    <property type="match status" value="1"/>
</dbReference>
<dbReference type="GO" id="GO:0005737">
    <property type="term" value="C:cytoplasm"/>
    <property type="evidence" value="ECO:0007669"/>
    <property type="project" value="TreeGrafter"/>
</dbReference>
<dbReference type="GO" id="GO:0016740">
    <property type="term" value="F:transferase activity"/>
    <property type="evidence" value="ECO:0007669"/>
    <property type="project" value="UniProtKB-KW"/>
</dbReference>
<dbReference type="OrthoDB" id="249703at2759"/>
<dbReference type="EMBL" id="KQ964720">
    <property type="protein sequence ID" value="KXN66484.1"/>
    <property type="molecule type" value="Genomic_DNA"/>
</dbReference>
<feature type="domain" description="GST N-terminal" evidence="2">
    <location>
        <begin position="2"/>
        <end position="83"/>
    </location>
</feature>
<evidence type="ECO:0000313" key="4">
    <source>
        <dbReference type="EMBL" id="KXN66484.1"/>
    </source>
</evidence>
<dbReference type="InterPro" id="IPR040079">
    <property type="entry name" value="Glutathione_S-Trfase"/>
</dbReference>
<dbReference type="CDD" id="cd03044">
    <property type="entry name" value="GST_N_EF1Bgamma"/>
    <property type="match status" value="1"/>
</dbReference>
<name>A0A137NV49_CONC2</name>
<reference evidence="4 5" key="1">
    <citation type="journal article" date="2015" name="Genome Biol. Evol.">
        <title>Phylogenomic analyses indicate that early fungi evolved digesting cell walls of algal ancestors of land plants.</title>
        <authorList>
            <person name="Chang Y."/>
            <person name="Wang S."/>
            <person name="Sekimoto S."/>
            <person name="Aerts A.L."/>
            <person name="Choi C."/>
            <person name="Clum A."/>
            <person name="LaButti K.M."/>
            <person name="Lindquist E.A."/>
            <person name="Yee Ngan C."/>
            <person name="Ohm R.A."/>
            <person name="Salamov A.A."/>
            <person name="Grigoriev I.V."/>
            <person name="Spatafora J.W."/>
            <person name="Berbee M.L."/>
        </authorList>
    </citation>
    <scope>NUCLEOTIDE SEQUENCE [LARGE SCALE GENOMIC DNA]</scope>
    <source>
        <strain evidence="4 5">NRRL 28638</strain>
    </source>
</reference>
<dbReference type="InterPro" id="IPR050802">
    <property type="entry name" value="EF-GSTs"/>
</dbReference>
<dbReference type="SFLD" id="SFLDS00019">
    <property type="entry name" value="Glutathione_Transferase_(cytos"/>
    <property type="match status" value="1"/>
</dbReference>
<dbReference type="Pfam" id="PF02798">
    <property type="entry name" value="GST_N"/>
    <property type="match status" value="1"/>
</dbReference>
<dbReference type="Gene3D" id="1.20.1050.10">
    <property type="match status" value="1"/>
</dbReference>
<dbReference type="AlphaFoldDB" id="A0A137NV49"/>
<accession>A0A137NV49</accession>
<dbReference type="InterPro" id="IPR036249">
    <property type="entry name" value="Thioredoxin-like_sf"/>
</dbReference>
<dbReference type="FunFam" id="3.40.30.10:FF:000142">
    <property type="entry name" value="Elongation factor 1 gamma"/>
    <property type="match status" value="1"/>
</dbReference>